<dbReference type="OrthoDB" id="958273at2"/>
<keyword evidence="4" id="KW-1003">Cell membrane</keyword>
<feature type="transmembrane region" description="Helical" evidence="8">
    <location>
        <begin position="83"/>
        <end position="102"/>
    </location>
</feature>
<dbReference type="GO" id="GO:0000319">
    <property type="term" value="F:sulfite transmembrane transporter activity"/>
    <property type="evidence" value="ECO:0007669"/>
    <property type="project" value="TreeGrafter"/>
</dbReference>
<feature type="transmembrane region" description="Helical" evidence="8">
    <location>
        <begin position="181"/>
        <end position="209"/>
    </location>
</feature>
<dbReference type="PANTHER" id="PTHR31686:SF1">
    <property type="entry name" value="SULFITE EFFLUX PUMP SSU1"/>
    <property type="match status" value="1"/>
</dbReference>
<dbReference type="HOGENOM" id="CLU_030057_6_4_9"/>
<reference evidence="10" key="2">
    <citation type="submission" date="2011-02" db="EMBL/GenBank/DDBJ databases">
        <title>The complete genome of Syntrophobotulus glycolicus DSM 8271.</title>
        <authorList>
            <person name="Lucas S."/>
            <person name="Copeland A."/>
            <person name="Lapidus A."/>
            <person name="Bruce D."/>
            <person name="Goodwin L."/>
            <person name="Pitluck S."/>
            <person name="Kyrpides N."/>
            <person name="Mavromatis K."/>
            <person name="Pagani I."/>
            <person name="Ivanova N."/>
            <person name="Mikhailova N."/>
            <person name="Chertkov O."/>
            <person name="Held B."/>
            <person name="Detter J.C."/>
            <person name="Tapia R."/>
            <person name="Han C."/>
            <person name="Land M."/>
            <person name="Hauser L."/>
            <person name="Markowitz V."/>
            <person name="Cheng J.-F."/>
            <person name="Hugenholtz P."/>
            <person name="Woyke T."/>
            <person name="Wu D."/>
            <person name="Spring S."/>
            <person name="Schroeder M."/>
            <person name="Brambilla E."/>
            <person name="Klenk H.-P."/>
            <person name="Eisen J.A."/>
        </authorList>
    </citation>
    <scope>NUCLEOTIDE SEQUENCE [LARGE SCALE GENOMIC DNA]</scope>
    <source>
        <strain evidence="10">DSM 8271 / FlGlyR</strain>
    </source>
</reference>
<dbReference type="KEGG" id="sgy:Sgly_3308"/>
<dbReference type="Proteomes" id="UP000007488">
    <property type="component" value="Chromosome"/>
</dbReference>
<evidence type="ECO:0000256" key="2">
    <source>
        <dbReference type="ARBA" id="ARBA00008566"/>
    </source>
</evidence>
<dbReference type="STRING" id="645991.Sgly_3308"/>
<proteinExistence type="inferred from homology"/>
<evidence type="ECO:0000256" key="3">
    <source>
        <dbReference type="ARBA" id="ARBA00022448"/>
    </source>
</evidence>
<organism evidence="9 10">
    <name type="scientific">Syntrophobotulus glycolicus (strain DSM 8271 / FlGlyR)</name>
    <dbReference type="NCBI Taxonomy" id="645991"/>
    <lineage>
        <taxon>Bacteria</taxon>
        <taxon>Bacillati</taxon>
        <taxon>Bacillota</taxon>
        <taxon>Clostridia</taxon>
        <taxon>Eubacteriales</taxon>
        <taxon>Desulfitobacteriaceae</taxon>
        <taxon>Syntrophobotulus</taxon>
    </lineage>
</organism>
<accession>F0T2E3</accession>
<keyword evidence="3" id="KW-0813">Transport</keyword>
<keyword evidence="5 8" id="KW-0812">Transmembrane</keyword>
<keyword evidence="10" id="KW-1185">Reference proteome</keyword>
<evidence type="ECO:0000256" key="4">
    <source>
        <dbReference type="ARBA" id="ARBA00022475"/>
    </source>
</evidence>
<dbReference type="Gene3D" id="1.50.10.150">
    <property type="entry name" value="Voltage-dependent anion channel"/>
    <property type="match status" value="1"/>
</dbReference>
<feature type="transmembrane region" description="Helical" evidence="8">
    <location>
        <begin position="114"/>
        <end position="138"/>
    </location>
</feature>
<feature type="transmembrane region" description="Helical" evidence="8">
    <location>
        <begin position="289"/>
        <end position="308"/>
    </location>
</feature>
<dbReference type="InterPro" id="IPR038665">
    <property type="entry name" value="Voltage-dep_anion_channel_sf"/>
</dbReference>
<comment type="similarity">
    <text evidence="2">Belongs to the tellurite-resistance/dicarboxylate transporter (TDT) family.</text>
</comment>
<feature type="transmembrane region" description="Helical" evidence="8">
    <location>
        <begin position="43"/>
        <end position="62"/>
    </location>
</feature>
<feature type="transmembrane region" description="Helical" evidence="8">
    <location>
        <begin position="12"/>
        <end position="31"/>
    </location>
</feature>
<feature type="transmembrane region" description="Helical" evidence="8">
    <location>
        <begin position="320"/>
        <end position="344"/>
    </location>
</feature>
<protein>
    <submittedName>
        <fullName evidence="9">C4-dicarboxylate transporter/malic acid transport protein</fullName>
    </submittedName>
</protein>
<keyword evidence="7 8" id="KW-0472">Membrane</keyword>
<keyword evidence="6 8" id="KW-1133">Transmembrane helix</keyword>
<feature type="transmembrane region" description="Helical" evidence="8">
    <location>
        <begin position="150"/>
        <end position="175"/>
    </location>
</feature>
<evidence type="ECO:0000256" key="1">
    <source>
        <dbReference type="ARBA" id="ARBA00004651"/>
    </source>
</evidence>
<dbReference type="InterPro" id="IPR004695">
    <property type="entry name" value="SLAC1/Mae1/Ssu1/TehA"/>
</dbReference>
<dbReference type="Pfam" id="PF03595">
    <property type="entry name" value="SLAC1"/>
    <property type="match status" value="1"/>
</dbReference>
<dbReference type="GO" id="GO:0005886">
    <property type="term" value="C:plasma membrane"/>
    <property type="evidence" value="ECO:0007669"/>
    <property type="project" value="UniProtKB-SubCell"/>
</dbReference>
<gene>
    <name evidence="9" type="ordered locus">Sgly_3308</name>
</gene>
<dbReference type="InterPro" id="IPR051629">
    <property type="entry name" value="Sulfite_efflux_TDT"/>
</dbReference>
<evidence type="ECO:0000256" key="5">
    <source>
        <dbReference type="ARBA" id="ARBA00022692"/>
    </source>
</evidence>
<reference evidence="9 10" key="1">
    <citation type="journal article" date="2011" name="Stand. Genomic Sci.">
        <title>Complete genome sequence of Syntrophobotulus glycolicus type strain (FlGlyR).</title>
        <authorList>
            <person name="Han C."/>
            <person name="Mwirichia R."/>
            <person name="Chertkov O."/>
            <person name="Held B."/>
            <person name="Lapidus A."/>
            <person name="Nolan M."/>
            <person name="Lucas S."/>
            <person name="Hammon N."/>
            <person name="Deshpande S."/>
            <person name="Cheng J.F."/>
            <person name="Tapia R."/>
            <person name="Goodwin L."/>
            <person name="Pitluck S."/>
            <person name="Huntemann M."/>
            <person name="Liolios K."/>
            <person name="Ivanova N."/>
            <person name="Pagani I."/>
            <person name="Mavromatis K."/>
            <person name="Ovchinikova G."/>
            <person name="Pati A."/>
            <person name="Chen A."/>
            <person name="Palaniappan K."/>
            <person name="Land M."/>
            <person name="Hauser L."/>
            <person name="Brambilla E.M."/>
            <person name="Rohde M."/>
            <person name="Spring S."/>
            <person name="Sikorski J."/>
            <person name="Goker M."/>
            <person name="Woyke T."/>
            <person name="Bristow J."/>
            <person name="Eisen J.A."/>
            <person name="Markowitz V."/>
            <person name="Hugenholtz P."/>
            <person name="Kyrpides N.C."/>
            <person name="Klenk H.P."/>
            <person name="Detter J.C."/>
        </authorList>
    </citation>
    <scope>NUCLEOTIDE SEQUENCE [LARGE SCALE GENOMIC DNA]</scope>
    <source>
        <strain evidence="10">DSM 8271 / FlGlyR</strain>
    </source>
</reference>
<dbReference type="RefSeq" id="WP_013626296.1">
    <property type="nucleotide sequence ID" value="NC_015172.1"/>
</dbReference>
<dbReference type="AlphaFoldDB" id="F0T2E3"/>
<dbReference type="EMBL" id="CP002547">
    <property type="protein sequence ID" value="ADY57571.1"/>
    <property type="molecule type" value="Genomic_DNA"/>
</dbReference>
<name>F0T2E3_SYNGF</name>
<feature type="transmembrane region" description="Helical" evidence="8">
    <location>
        <begin position="221"/>
        <end position="240"/>
    </location>
</feature>
<evidence type="ECO:0000256" key="6">
    <source>
        <dbReference type="ARBA" id="ARBA00022989"/>
    </source>
</evidence>
<dbReference type="eggNOG" id="COG1275">
    <property type="taxonomic scope" value="Bacteria"/>
</dbReference>
<evidence type="ECO:0000256" key="8">
    <source>
        <dbReference type="SAM" id="Phobius"/>
    </source>
</evidence>
<comment type="subcellular location">
    <subcellularLocation>
        <location evidence="1">Cell membrane</location>
        <topology evidence="1">Multi-pass membrane protein</topology>
    </subcellularLocation>
</comment>
<sequence length="360" mass="40768">MQEFHPVKYFAPGWFAVIMGTGGLGNIIFLWQTTFPFCRYLGMAFAFLADSLYFIVLLLWLLRWFLYFPYVTRDLRHPIQSNFFVTMAVATTILGTNLHLIWNPHFSRTSLFTITFVLWLISILGVTFFTFFTTFKIIRDEASPLPETMNFSWIMAPIANMAVLLNGNPVLALTIDLRPAWAMSVFMTNLILLGIGFFLFLFISAVIFVRLIQHPLPPSETTPSFGIFLSAVGLAVIAILDTANNSHHMGLLQSTDLLFIGAAIIWGFGVWIVGIITIICIYQIRRGGIPFNLGWWAFIFPLAAYTISSQKITAYFSSPLTIGYTFFLTILLLSLWLLTSFYTLRNVLSGKIFLGTPINH</sequence>
<feature type="transmembrane region" description="Helical" evidence="8">
    <location>
        <begin position="260"/>
        <end position="282"/>
    </location>
</feature>
<dbReference type="PANTHER" id="PTHR31686">
    <property type="match status" value="1"/>
</dbReference>
<evidence type="ECO:0000313" key="9">
    <source>
        <dbReference type="EMBL" id="ADY57571.1"/>
    </source>
</evidence>
<evidence type="ECO:0000256" key="7">
    <source>
        <dbReference type="ARBA" id="ARBA00023136"/>
    </source>
</evidence>
<evidence type="ECO:0000313" key="10">
    <source>
        <dbReference type="Proteomes" id="UP000007488"/>
    </source>
</evidence>